<dbReference type="Proteomes" id="UP000727407">
    <property type="component" value="Unassembled WGS sequence"/>
</dbReference>
<sequence length="75" mass="8625">SGQVRGREERRRMMRGEHGEYQRQYHTLGNAARRFSNPDVEAMAKMHAADAERQRGKYPPQHAATLVSANCSRQQ</sequence>
<gene>
    <name evidence="1" type="ORF">DAT39_006320</name>
</gene>
<accession>A0A8J4URX3</accession>
<proteinExistence type="predicted"/>
<feature type="non-terminal residue" evidence="1">
    <location>
        <position position="75"/>
    </location>
</feature>
<dbReference type="OrthoDB" id="6022652at2759"/>
<evidence type="ECO:0000313" key="2">
    <source>
        <dbReference type="Proteomes" id="UP000727407"/>
    </source>
</evidence>
<keyword evidence="2" id="KW-1185">Reference proteome</keyword>
<protein>
    <submittedName>
        <fullName evidence="1">SRC kinase signaling inhibitor 1-like isoform X1</fullName>
    </submittedName>
</protein>
<dbReference type="AlphaFoldDB" id="A0A8J4URX3"/>
<name>A0A8J4URX3_CLAMG</name>
<comment type="caution">
    <text evidence="1">The sequence shown here is derived from an EMBL/GenBank/DDBJ whole genome shotgun (WGS) entry which is preliminary data.</text>
</comment>
<organism evidence="1 2">
    <name type="scientific">Clarias magur</name>
    <name type="common">Asian catfish</name>
    <name type="synonym">Macropteronotus magur</name>
    <dbReference type="NCBI Taxonomy" id="1594786"/>
    <lineage>
        <taxon>Eukaryota</taxon>
        <taxon>Metazoa</taxon>
        <taxon>Chordata</taxon>
        <taxon>Craniata</taxon>
        <taxon>Vertebrata</taxon>
        <taxon>Euteleostomi</taxon>
        <taxon>Actinopterygii</taxon>
        <taxon>Neopterygii</taxon>
        <taxon>Teleostei</taxon>
        <taxon>Ostariophysi</taxon>
        <taxon>Siluriformes</taxon>
        <taxon>Clariidae</taxon>
        <taxon>Clarias</taxon>
    </lineage>
</organism>
<evidence type="ECO:0000313" key="1">
    <source>
        <dbReference type="EMBL" id="KAF5903967.1"/>
    </source>
</evidence>
<dbReference type="EMBL" id="QNUK01000065">
    <property type="protein sequence ID" value="KAF5903967.1"/>
    <property type="molecule type" value="Genomic_DNA"/>
</dbReference>
<feature type="non-terminal residue" evidence="1">
    <location>
        <position position="1"/>
    </location>
</feature>
<reference evidence="1" key="1">
    <citation type="submission" date="2020-07" db="EMBL/GenBank/DDBJ databases">
        <title>Clarias magur genome sequencing, assembly and annotation.</title>
        <authorList>
            <person name="Kushwaha B."/>
            <person name="Kumar R."/>
            <person name="Das P."/>
            <person name="Joshi C.G."/>
            <person name="Kumar D."/>
            <person name="Nagpure N.S."/>
            <person name="Pandey M."/>
            <person name="Agarwal S."/>
            <person name="Srivastava S."/>
            <person name="Singh M."/>
            <person name="Sahoo L."/>
            <person name="Jayasankar P."/>
            <person name="Meher P.K."/>
            <person name="Koringa P.G."/>
            <person name="Iquebal M.A."/>
            <person name="Das S.P."/>
            <person name="Bit A."/>
            <person name="Patnaik S."/>
            <person name="Patel N."/>
            <person name="Shah T.M."/>
            <person name="Hinsu A."/>
            <person name="Jena J.K."/>
        </authorList>
    </citation>
    <scope>NUCLEOTIDE SEQUENCE</scope>
    <source>
        <strain evidence="1">CIFAMagur01</strain>
        <tissue evidence="1">Testis</tissue>
    </source>
</reference>